<evidence type="ECO:0000256" key="4">
    <source>
        <dbReference type="ARBA" id="ARBA00023002"/>
    </source>
</evidence>
<comment type="cofactor">
    <cofactor evidence="1 6">
        <name>Zn(2+)</name>
        <dbReference type="ChEBI" id="CHEBI:29105"/>
    </cofactor>
</comment>
<feature type="domain" description="Alcohol dehydrogenase-like C-terminal" evidence="7">
    <location>
        <begin position="216"/>
        <end position="288"/>
    </location>
</feature>
<dbReference type="SUPFAM" id="SSF50129">
    <property type="entry name" value="GroES-like"/>
    <property type="match status" value="1"/>
</dbReference>
<evidence type="ECO:0000259" key="7">
    <source>
        <dbReference type="Pfam" id="PF00107"/>
    </source>
</evidence>
<feature type="domain" description="Alcohol dehydrogenase-like N-terminal" evidence="8">
    <location>
        <begin position="53"/>
        <end position="174"/>
    </location>
</feature>
<keyword evidence="4" id="KW-0560">Oxidoreductase</keyword>
<dbReference type="Gene3D" id="3.90.180.10">
    <property type="entry name" value="Medium-chain alcohol dehydrogenases, catalytic domain"/>
    <property type="match status" value="1"/>
</dbReference>
<keyword evidence="5" id="KW-0520">NAD</keyword>
<evidence type="ECO:0000256" key="1">
    <source>
        <dbReference type="ARBA" id="ARBA00001947"/>
    </source>
</evidence>
<gene>
    <name evidence="9" type="ORF">LAZ67_5003021</name>
</gene>
<evidence type="ECO:0000313" key="9">
    <source>
        <dbReference type="EMBL" id="UYV68089.1"/>
    </source>
</evidence>
<evidence type="ECO:0000256" key="3">
    <source>
        <dbReference type="ARBA" id="ARBA00022833"/>
    </source>
</evidence>
<feature type="non-terminal residue" evidence="9">
    <location>
        <position position="407"/>
    </location>
</feature>
<name>A0ABY6KH71_9ARAC</name>
<evidence type="ECO:0000256" key="5">
    <source>
        <dbReference type="ARBA" id="ARBA00023027"/>
    </source>
</evidence>
<protein>
    <submittedName>
        <fullName evidence="9">Fdh</fullName>
    </submittedName>
</protein>
<dbReference type="Pfam" id="PF00107">
    <property type="entry name" value="ADH_zinc_N"/>
    <property type="match status" value="1"/>
</dbReference>
<dbReference type="EMBL" id="CP092867">
    <property type="protein sequence ID" value="UYV68089.1"/>
    <property type="molecule type" value="Genomic_DNA"/>
</dbReference>
<keyword evidence="2 6" id="KW-0479">Metal-binding</keyword>
<dbReference type="InterPro" id="IPR013154">
    <property type="entry name" value="ADH-like_N"/>
</dbReference>
<dbReference type="Pfam" id="PF08240">
    <property type="entry name" value="ADH_N"/>
    <property type="match status" value="1"/>
</dbReference>
<dbReference type="PROSITE" id="PS00059">
    <property type="entry name" value="ADH_ZINC"/>
    <property type="match status" value="1"/>
</dbReference>
<dbReference type="InterPro" id="IPR036291">
    <property type="entry name" value="NAD(P)-bd_dom_sf"/>
</dbReference>
<keyword evidence="10" id="KW-1185">Reference proteome</keyword>
<organism evidence="9 10">
    <name type="scientific">Cordylochernes scorpioides</name>
    <dbReference type="NCBI Taxonomy" id="51811"/>
    <lineage>
        <taxon>Eukaryota</taxon>
        <taxon>Metazoa</taxon>
        <taxon>Ecdysozoa</taxon>
        <taxon>Arthropoda</taxon>
        <taxon>Chelicerata</taxon>
        <taxon>Arachnida</taxon>
        <taxon>Pseudoscorpiones</taxon>
        <taxon>Cheliferoidea</taxon>
        <taxon>Chernetidae</taxon>
        <taxon>Cordylochernes</taxon>
    </lineage>
</organism>
<dbReference type="InterPro" id="IPR011032">
    <property type="entry name" value="GroES-like_sf"/>
</dbReference>
<dbReference type="Proteomes" id="UP001235939">
    <property type="component" value="Chromosome 05"/>
</dbReference>
<dbReference type="InterPro" id="IPR002328">
    <property type="entry name" value="ADH_Zn_CS"/>
</dbReference>
<dbReference type="PANTHER" id="PTHR43880">
    <property type="entry name" value="ALCOHOL DEHYDROGENASE"/>
    <property type="match status" value="1"/>
</dbReference>
<dbReference type="InterPro" id="IPR013149">
    <property type="entry name" value="ADH-like_C"/>
</dbReference>
<evidence type="ECO:0000259" key="8">
    <source>
        <dbReference type="Pfam" id="PF08240"/>
    </source>
</evidence>
<evidence type="ECO:0000256" key="6">
    <source>
        <dbReference type="RuleBase" id="RU361277"/>
    </source>
</evidence>
<dbReference type="PANTHER" id="PTHR43880:SF12">
    <property type="entry name" value="ALCOHOL DEHYDROGENASE CLASS-3"/>
    <property type="match status" value="1"/>
</dbReference>
<keyword evidence="3 6" id="KW-0862">Zinc</keyword>
<comment type="similarity">
    <text evidence="6">Belongs to the zinc-containing alcohol dehydrogenase family.</text>
</comment>
<accession>A0ABY6KH71</accession>
<sequence>MNHESFRWPIRCKAAVLEQFGEQFLVEEVEVAPPKEEEVRIKNVHLGTLMVRQILATGLCHSDLFALNGGYANFSCPIILGHEAVGLVESVGPGVEGLAPGDTVIPCMLPNCRKCRLCKSTRTNLCEKCPVVMRGLLDDGTTRVTWRDNQVTVMAGIGTFAEYIVANQFSVAKIEPVQVPAEACLLGCAVPTGYGSVVRAANVREGSTVGIWGLGGVGLAAVLGCRERRAARVIGVDVNPNKFPVAQRLGCTDFVNPTQVEGSLSQHLIAITEGGLDYAIVAVGNLECMVRDSLHNTFSNPKHPNYTNLLNNGNTWEAALASLHPGWGKLVVVGLTPPGSFLPVPLYELILGKTVLGCDMGGWKMRDGVPCLVDLYLSGKLPLAEFVSHTIPLHEINKGMELLKNGK</sequence>
<reference evidence="9 10" key="1">
    <citation type="submission" date="2022-01" db="EMBL/GenBank/DDBJ databases">
        <title>A chromosomal length assembly of Cordylochernes scorpioides.</title>
        <authorList>
            <person name="Zeh D."/>
            <person name="Zeh J."/>
        </authorList>
    </citation>
    <scope>NUCLEOTIDE SEQUENCE [LARGE SCALE GENOMIC DNA]</scope>
    <source>
        <strain evidence="9">IN4F17</strain>
        <tissue evidence="9">Whole Body</tissue>
    </source>
</reference>
<dbReference type="SUPFAM" id="SSF51735">
    <property type="entry name" value="NAD(P)-binding Rossmann-fold domains"/>
    <property type="match status" value="1"/>
</dbReference>
<evidence type="ECO:0000256" key="2">
    <source>
        <dbReference type="ARBA" id="ARBA00022723"/>
    </source>
</evidence>
<proteinExistence type="inferred from homology"/>
<evidence type="ECO:0000313" key="10">
    <source>
        <dbReference type="Proteomes" id="UP001235939"/>
    </source>
</evidence>
<dbReference type="Gene3D" id="3.40.50.720">
    <property type="entry name" value="NAD(P)-binding Rossmann-like Domain"/>
    <property type="match status" value="1"/>
</dbReference>